<dbReference type="Gene3D" id="1.10.3210.10">
    <property type="entry name" value="Hypothetical protein af1432"/>
    <property type="match status" value="1"/>
</dbReference>
<evidence type="ECO:0000313" key="2">
    <source>
        <dbReference type="EMBL" id="VAW41910.1"/>
    </source>
</evidence>
<dbReference type="SUPFAM" id="SSF109604">
    <property type="entry name" value="HD-domain/PDEase-like"/>
    <property type="match status" value="1"/>
</dbReference>
<organism evidence="2">
    <name type="scientific">hydrothermal vent metagenome</name>
    <dbReference type="NCBI Taxonomy" id="652676"/>
    <lineage>
        <taxon>unclassified sequences</taxon>
        <taxon>metagenomes</taxon>
        <taxon>ecological metagenomes</taxon>
    </lineage>
</organism>
<dbReference type="Pfam" id="PF13487">
    <property type="entry name" value="HD_5"/>
    <property type="match status" value="1"/>
</dbReference>
<dbReference type="EMBL" id="UOEX01000404">
    <property type="protein sequence ID" value="VAW41910.1"/>
    <property type="molecule type" value="Genomic_DNA"/>
</dbReference>
<dbReference type="CDD" id="cd00077">
    <property type="entry name" value="HDc"/>
    <property type="match status" value="1"/>
</dbReference>
<sequence>MGKIGVPGAVLRKTEKLNHDEWLAIMRHPENSEKILQGLSNKRSAIIRNIIRHHHERWDGLGYPDGIKGEEIVIGARIIALADSFDAMTSDRPYRRGLGREVALKEIKKCSNSQFDPALAREFVAMIEEGDITT</sequence>
<evidence type="ECO:0000259" key="1">
    <source>
        <dbReference type="PROSITE" id="PS51832"/>
    </source>
</evidence>
<dbReference type="PROSITE" id="PS51832">
    <property type="entry name" value="HD_GYP"/>
    <property type="match status" value="1"/>
</dbReference>
<proteinExistence type="predicted"/>
<gene>
    <name evidence="2" type="ORF">MNBD_DELTA03-725</name>
</gene>
<dbReference type="InterPro" id="IPR037522">
    <property type="entry name" value="HD_GYP_dom"/>
</dbReference>
<dbReference type="AlphaFoldDB" id="A0A3B0VN42"/>
<dbReference type="PANTHER" id="PTHR43155">
    <property type="entry name" value="CYCLIC DI-GMP PHOSPHODIESTERASE PA4108-RELATED"/>
    <property type="match status" value="1"/>
</dbReference>
<reference evidence="2" key="1">
    <citation type="submission" date="2018-06" db="EMBL/GenBank/DDBJ databases">
        <authorList>
            <person name="Zhirakovskaya E."/>
        </authorList>
    </citation>
    <scope>NUCLEOTIDE SEQUENCE</scope>
</reference>
<accession>A0A3B0VN42</accession>
<name>A0A3B0VN42_9ZZZZ</name>
<protein>
    <submittedName>
        <fullName evidence="2">Response regulator</fullName>
    </submittedName>
</protein>
<feature type="domain" description="HD-GYP" evidence="1">
    <location>
        <begin position="1"/>
        <end position="134"/>
    </location>
</feature>
<dbReference type="InterPro" id="IPR003607">
    <property type="entry name" value="HD/PDEase_dom"/>
</dbReference>